<comment type="function">
    <text evidence="1">Catalyzes the reduction of fatty acyl-CoA to fatty alcohols.</text>
</comment>
<dbReference type="EC" id="1.2.1.84" evidence="1"/>
<dbReference type="EMBL" id="LKEA01000026">
    <property type="protein sequence ID" value="ROV98350.1"/>
    <property type="molecule type" value="Genomic_DNA"/>
</dbReference>
<dbReference type="STRING" id="356882.A0A423W4T0"/>
<dbReference type="InterPro" id="IPR026055">
    <property type="entry name" value="FAR"/>
</dbReference>
<keyword evidence="1" id="KW-0521">NADP</keyword>
<sequence length="165" mass="18039">MPAESQAVPVTILLTGVTGFVGKVVLEELMRQRNEGIIQFNRVLVPIRSIRGQTAMERFLGKVVKSPCFSKLPTGWHKDVTVLPGDLMEPDCGVNASSLEEMRRKVTHIIHCAGCVSFDSPIEVLLAENVTASLNIVQLAQKCRNLKRLVATSTAYVTPNTKGPI</sequence>
<dbReference type="GO" id="GO:0035336">
    <property type="term" value="P:long-chain fatty-acyl-CoA metabolic process"/>
    <property type="evidence" value="ECO:0007669"/>
    <property type="project" value="TreeGrafter"/>
</dbReference>
<dbReference type="Pfam" id="PF07993">
    <property type="entry name" value="NAD_binding_4"/>
    <property type="match status" value="1"/>
</dbReference>
<dbReference type="PANTHER" id="PTHR11011:SF45">
    <property type="entry name" value="FATTY ACYL-COA REDUCTASE CG8306-RELATED"/>
    <property type="match status" value="1"/>
</dbReference>
<evidence type="ECO:0000256" key="1">
    <source>
        <dbReference type="RuleBase" id="RU363097"/>
    </source>
</evidence>
<evidence type="ECO:0000259" key="2">
    <source>
        <dbReference type="Pfam" id="PF07993"/>
    </source>
</evidence>
<feature type="domain" description="Thioester reductase (TE)" evidence="2">
    <location>
        <begin position="14"/>
        <end position="163"/>
    </location>
</feature>
<protein>
    <recommendedName>
        <fullName evidence="1">Fatty acyl-CoA reductase</fullName>
        <ecNumber evidence="1">1.2.1.84</ecNumber>
    </recommendedName>
</protein>
<keyword evidence="1" id="KW-0443">Lipid metabolism</keyword>
<reference evidence="3 4" key="1">
    <citation type="submission" date="2015-09" db="EMBL/GenBank/DDBJ databases">
        <title>Host preference determinants of Valsa canker pathogens revealed by comparative genomics.</title>
        <authorList>
            <person name="Yin Z."/>
            <person name="Huang L."/>
        </authorList>
    </citation>
    <scope>NUCLEOTIDE SEQUENCE [LARGE SCALE GENOMIC DNA]</scope>
    <source>
        <strain evidence="3 4">03-1</strain>
    </source>
</reference>
<comment type="caution">
    <text evidence="3">The sequence shown here is derived from an EMBL/GenBank/DDBJ whole genome shotgun (WGS) entry which is preliminary data.</text>
</comment>
<keyword evidence="1" id="KW-0560">Oxidoreductase</keyword>
<dbReference type="GO" id="GO:0080019">
    <property type="term" value="F:alcohol-forming very long-chain fatty acyl-CoA reductase activity"/>
    <property type="evidence" value="ECO:0007669"/>
    <property type="project" value="InterPro"/>
</dbReference>
<dbReference type="Gene3D" id="3.40.50.720">
    <property type="entry name" value="NAD(P)-binding Rossmann-like Domain"/>
    <property type="match status" value="1"/>
</dbReference>
<dbReference type="OrthoDB" id="429813at2759"/>
<dbReference type="Proteomes" id="UP000283895">
    <property type="component" value="Unassembled WGS sequence"/>
</dbReference>
<evidence type="ECO:0000313" key="4">
    <source>
        <dbReference type="Proteomes" id="UP000283895"/>
    </source>
</evidence>
<dbReference type="InterPro" id="IPR013120">
    <property type="entry name" value="FAR_NAD-bd"/>
</dbReference>
<dbReference type="SUPFAM" id="SSF51735">
    <property type="entry name" value="NAD(P)-binding Rossmann-fold domains"/>
    <property type="match status" value="1"/>
</dbReference>
<dbReference type="GO" id="GO:0102965">
    <property type="term" value="F:alcohol-forming long-chain fatty acyl-CoA reductase activity"/>
    <property type="evidence" value="ECO:0007669"/>
    <property type="project" value="UniProtKB-EC"/>
</dbReference>
<name>A0A423W4T0_9PEZI</name>
<comment type="catalytic activity">
    <reaction evidence="1">
        <text>a long-chain fatty acyl-CoA + 2 NADPH + 2 H(+) = a long-chain primary fatty alcohol + 2 NADP(+) + CoA</text>
        <dbReference type="Rhea" id="RHEA:52716"/>
        <dbReference type="ChEBI" id="CHEBI:15378"/>
        <dbReference type="ChEBI" id="CHEBI:57287"/>
        <dbReference type="ChEBI" id="CHEBI:57783"/>
        <dbReference type="ChEBI" id="CHEBI:58349"/>
        <dbReference type="ChEBI" id="CHEBI:77396"/>
        <dbReference type="ChEBI" id="CHEBI:83139"/>
        <dbReference type="EC" id="1.2.1.84"/>
    </reaction>
</comment>
<keyword evidence="4" id="KW-1185">Reference proteome</keyword>
<keyword evidence="1" id="KW-0444">Lipid biosynthesis</keyword>
<organism evidence="3 4">
    <name type="scientific">Cytospora schulzeri</name>
    <dbReference type="NCBI Taxonomy" id="448051"/>
    <lineage>
        <taxon>Eukaryota</taxon>
        <taxon>Fungi</taxon>
        <taxon>Dikarya</taxon>
        <taxon>Ascomycota</taxon>
        <taxon>Pezizomycotina</taxon>
        <taxon>Sordariomycetes</taxon>
        <taxon>Sordariomycetidae</taxon>
        <taxon>Diaporthales</taxon>
        <taxon>Cytosporaceae</taxon>
        <taxon>Cytospora</taxon>
    </lineage>
</organism>
<dbReference type="AlphaFoldDB" id="A0A423W4T0"/>
<gene>
    <name evidence="3" type="ORF">VMCG_07177</name>
</gene>
<dbReference type="PANTHER" id="PTHR11011">
    <property type="entry name" value="MALE STERILITY PROTEIN 2-RELATED"/>
    <property type="match status" value="1"/>
</dbReference>
<accession>A0A423W4T0</accession>
<evidence type="ECO:0000313" key="3">
    <source>
        <dbReference type="EMBL" id="ROV98350.1"/>
    </source>
</evidence>
<proteinExistence type="inferred from homology"/>
<comment type="similarity">
    <text evidence="1">Belongs to the fatty acyl-CoA reductase family.</text>
</comment>
<dbReference type="InterPro" id="IPR036291">
    <property type="entry name" value="NAD(P)-bd_dom_sf"/>
</dbReference>